<name>A0A0D9ZYW0_9ORYZ</name>
<feature type="compositionally biased region" description="Basic and acidic residues" evidence="1">
    <location>
        <begin position="1"/>
        <end position="16"/>
    </location>
</feature>
<dbReference type="AlphaFoldDB" id="A0A0D9ZYW0"/>
<protein>
    <submittedName>
        <fullName evidence="2">Uncharacterized protein</fullName>
    </submittedName>
</protein>
<accession>A0A0D9ZYW0</accession>
<sequence length="288" mass="31947">MRRRLPEPVQRLRPDADADAAEPLRRRGLHRAQGPVRAAPPPPQRRGVPRARVLHLRGLPRRRRRVPGVRRHRQHRDAEAGGRRVPGPDLPRDHRRVADRARRPLLLGLLLQAGAEPAVRLLPALAGVAVRPRPQVLRPRPHPTLLQLQLRAGGEGDRGGPAEQPGPGGDGRDGVVQDGAVVLDDAAGEQAVEPRRDHGAVGALAGRRRGGAGAGVRRDHQHRQRRAGVRARPRRPRGEPDRLLPALLWRVRHRHRRQPRLLQPEAVQQRLVGWVGGAVTTDDEKNKK</sequence>
<dbReference type="Gramene" id="OGLUM05G16520.2">
    <property type="protein sequence ID" value="OGLUM05G16520.2"/>
    <property type="gene ID" value="OGLUM05G16520"/>
</dbReference>
<evidence type="ECO:0000313" key="3">
    <source>
        <dbReference type="Proteomes" id="UP000026961"/>
    </source>
</evidence>
<reference evidence="2" key="2">
    <citation type="submission" date="2018-05" db="EMBL/GenBank/DDBJ databases">
        <title>OgluRS3 (Oryza glumaepatula Reference Sequence Version 3).</title>
        <authorList>
            <person name="Zhang J."/>
            <person name="Kudrna D."/>
            <person name="Lee S."/>
            <person name="Talag J."/>
            <person name="Welchert J."/>
            <person name="Wing R.A."/>
        </authorList>
    </citation>
    <scope>NUCLEOTIDE SEQUENCE [LARGE SCALE GENOMIC DNA]</scope>
</reference>
<feature type="region of interest" description="Disordered" evidence="1">
    <location>
        <begin position="206"/>
        <end position="240"/>
    </location>
</feature>
<proteinExistence type="predicted"/>
<feature type="region of interest" description="Disordered" evidence="1">
    <location>
        <begin position="152"/>
        <end position="176"/>
    </location>
</feature>
<feature type="compositionally biased region" description="Basic residues" evidence="1">
    <location>
        <begin position="47"/>
        <end position="75"/>
    </location>
</feature>
<dbReference type="Proteomes" id="UP000026961">
    <property type="component" value="Chromosome 5"/>
</dbReference>
<keyword evidence="3" id="KW-1185">Reference proteome</keyword>
<evidence type="ECO:0000313" key="2">
    <source>
        <dbReference type="EnsemblPlants" id="OGLUM05G16520.2"/>
    </source>
</evidence>
<organism evidence="2">
    <name type="scientific">Oryza glumipatula</name>
    <dbReference type="NCBI Taxonomy" id="40148"/>
    <lineage>
        <taxon>Eukaryota</taxon>
        <taxon>Viridiplantae</taxon>
        <taxon>Streptophyta</taxon>
        <taxon>Embryophyta</taxon>
        <taxon>Tracheophyta</taxon>
        <taxon>Spermatophyta</taxon>
        <taxon>Magnoliopsida</taxon>
        <taxon>Liliopsida</taxon>
        <taxon>Poales</taxon>
        <taxon>Poaceae</taxon>
        <taxon>BOP clade</taxon>
        <taxon>Oryzoideae</taxon>
        <taxon>Oryzeae</taxon>
        <taxon>Oryzinae</taxon>
        <taxon>Oryza</taxon>
    </lineage>
</organism>
<evidence type="ECO:0000256" key="1">
    <source>
        <dbReference type="SAM" id="MobiDB-lite"/>
    </source>
</evidence>
<feature type="compositionally biased region" description="Basic residues" evidence="1">
    <location>
        <begin position="219"/>
        <end position="235"/>
    </location>
</feature>
<dbReference type="HOGENOM" id="CLU_967645_0_0_1"/>
<feature type="region of interest" description="Disordered" evidence="1">
    <location>
        <begin position="1"/>
        <end position="97"/>
    </location>
</feature>
<dbReference type="EnsemblPlants" id="OGLUM05G16520.2">
    <property type="protein sequence ID" value="OGLUM05G16520.2"/>
    <property type="gene ID" value="OGLUM05G16520"/>
</dbReference>
<reference evidence="2" key="1">
    <citation type="submission" date="2015-04" db="UniProtKB">
        <authorList>
            <consortium name="EnsemblPlants"/>
        </authorList>
    </citation>
    <scope>IDENTIFICATION</scope>
</reference>